<name>A0A5R9G3Q4_9BACL</name>
<evidence type="ECO:0000313" key="2">
    <source>
        <dbReference type="EMBL" id="TLS51007.1"/>
    </source>
</evidence>
<dbReference type="InterPro" id="IPR050312">
    <property type="entry name" value="IolE/XylAMocC-like"/>
</dbReference>
<dbReference type="Gene3D" id="3.20.20.150">
    <property type="entry name" value="Divalent-metal-dependent TIM barrel enzymes"/>
    <property type="match status" value="1"/>
</dbReference>
<reference evidence="2 3" key="1">
    <citation type="submission" date="2019-05" db="EMBL/GenBank/DDBJ databases">
        <authorList>
            <person name="Narsing Rao M.P."/>
            <person name="Li W.J."/>
        </authorList>
    </citation>
    <scope>NUCLEOTIDE SEQUENCE [LARGE SCALE GENOMIC DNA]</scope>
    <source>
        <strain evidence="2 3">SYSU_K30003</strain>
    </source>
</reference>
<dbReference type="RefSeq" id="WP_138195359.1">
    <property type="nucleotide sequence ID" value="NZ_VCIW01000011.1"/>
</dbReference>
<dbReference type="InterPro" id="IPR013022">
    <property type="entry name" value="Xyl_isomerase-like_TIM-brl"/>
</dbReference>
<comment type="caution">
    <text evidence="2">The sequence shown here is derived from an EMBL/GenBank/DDBJ whole genome shotgun (WGS) entry which is preliminary data.</text>
</comment>
<dbReference type="Proteomes" id="UP000309676">
    <property type="component" value="Unassembled WGS sequence"/>
</dbReference>
<dbReference type="PANTHER" id="PTHR12110">
    <property type="entry name" value="HYDROXYPYRUVATE ISOMERASE"/>
    <property type="match status" value="1"/>
</dbReference>
<dbReference type="AlphaFoldDB" id="A0A5R9G3Q4"/>
<proteinExistence type="predicted"/>
<sequence length="270" mass="29723">MKLGIGSYTFAWSIGVPAYGMPSAPVTAFDLIRIAAERGLSLVQIADNIPLHRWPEIERRRLKREADAAGVALEVGTRGTDPALLLDYLAIARELGSPFVRTLAATTDLALVREQLSAALPAYEAAGIAIALENHGLHTTKQLVRLFDDVGSPYLGCCLDTVNSFSALDAPDRVIADLTPYLINLHIKDFDITRIDHQMGFVVLGTPAGYGKLDIPRLLTTIREQGKRPNAILELWPPYQGSVEDTVALEWEWFRQSVVYLQGLPEFQTT</sequence>
<keyword evidence="3" id="KW-1185">Reference proteome</keyword>
<gene>
    <name evidence="2" type="ORF">FE782_16570</name>
</gene>
<protein>
    <submittedName>
        <fullName evidence="2">Sugar phosphate isomerase/epimerase</fullName>
    </submittedName>
</protein>
<dbReference type="Pfam" id="PF01261">
    <property type="entry name" value="AP_endonuc_2"/>
    <property type="match status" value="1"/>
</dbReference>
<dbReference type="PANTHER" id="PTHR12110:SF52">
    <property type="entry name" value="XYLOSE ISOMERASE"/>
    <property type="match status" value="1"/>
</dbReference>
<keyword evidence="2" id="KW-0413">Isomerase</keyword>
<evidence type="ECO:0000313" key="3">
    <source>
        <dbReference type="Proteomes" id="UP000309676"/>
    </source>
</evidence>
<dbReference type="InterPro" id="IPR036237">
    <property type="entry name" value="Xyl_isomerase-like_sf"/>
</dbReference>
<organism evidence="2 3">
    <name type="scientific">Paenibacillus antri</name>
    <dbReference type="NCBI Taxonomy" id="2582848"/>
    <lineage>
        <taxon>Bacteria</taxon>
        <taxon>Bacillati</taxon>
        <taxon>Bacillota</taxon>
        <taxon>Bacilli</taxon>
        <taxon>Bacillales</taxon>
        <taxon>Paenibacillaceae</taxon>
        <taxon>Paenibacillus</taxon>
    </lineage>
</organism>
<dbReference type="EMBL" id="VCIW01000011">
    <property type="protein sequence ID" value="TLS51007.1"/>
    <property type="molecule type" value="Genomic_DNA"/>
</dbReference>
<accession>A0A5R9G3Q4</accession>
<dbReference type="GO" id="GO:0016853">
    <property type="term" value="F:isomerase activity"/>
    <property type="evidence" value="ECO:0007669"/>
    <property type="project" value="UniProtKB-KW"/>
</dbReference>
<dbReference type="OrthoDB" id="256906at2"/>
<feature type="domain" description="Xylose isomerase-like TIM barrel" evidence="1">
    <location>
        <begin position="34"/>
        <end position="254"/>
    </location>
</feature>
<evidence type="ECO:0000259" key="1">
    <source>
        <dbReference type="Pfam" id="PF01261"/>
    </source>
</evidence>
<dbReference type="SUPFAM" id="SSF51658">
    <property type="entry name" value="Xylose isomerase-like"/>
    <property type="match status" value="1"/>
</dbReference>